<dbReference type="GO" id="GO:0016740">
    <property type="term" value="F:transferase activity"/>
    <property type="evidence" value="ECO:0007669"/>
    <property type="project" value="UniProtKB-KW"/>
</dbReference>
<dbReference type="PANTHER" id="PTHR30576:SF8">
    <property type="entry name" value="UNDECAPRENYL-PHOSPHATE GALACTOSE PHOSPHOTRANSFERASE"/>
    <property type="match status" value="1"/>
</dbReference>
<dbReference type="Proteomes" id="UP001595978">
    <property type="component" value="Unassembled WGS sequence"/>
</dbReference>
<comment type="caution">
    <text evidence="4">The sequence shown here is derived from an EMBL/GenBank/DDBJ whole genome shotgun (WGS) entry which is preliminary data.</text>
</comment>
<proteinExistence type="inferred from homology"/>
<evidence type="ECO:0000259" key="3">
    <source>
        <dbReference type="Pfam" id="PF02397"/>
    </source>
</evidence>
<dbReference type="InterPro" id="IPR003362">
    <property type="entry name" value="Bact_transf"/>
</dbReference>
<dbReference type="EMBL" id="JBHSNQ010000161">
    <property type="protein sequence ID" value="MFC5542458.1"/>
    <property type="molecule type" value="Genomic_DNA"/>
</dbReference>
<dbReference type="PANTHER" id="PTHR30576">
    <property type="entry name" value="COLANIC BIOSYNTHESIS UDP-GLUCOSE LIPID CARRIER TRANSFERASE"/>
    <property type="match status" value="1"/>
</dbReference>
<feature type="domain" description="Bacterial sugar transferase" evidence="3">
    <location>
        <begin position="13"/>
        <end position="188"/>
    </location>
</feature>
<reference evidence="5" key="1">
    <citation type="journal article" date="2019" name="Int. J. Syst. Evol. Microbiol.">
        <title>The Global Catalogue of Microorganisms (GCM) 10K type strain sequencing project: providing services to taxonomists for standard genome sequencing and annotation.</title>
        <authorList>
            <consortium name="The Broad Institute Genomics Platform"/>
            <consortium name="The Broad Institute Genome Sequencing Center for Infectious Disease"/>
            <person name="Wu L."/>
            <person name="Ma J."/>
        </authorList>
    </citation>
    <scope>NUCLEOTIDE SEQUENCE [LARGE SCALE GENOMIC DNA]</scope>
    <source>
        <strain evidence="5">CCUG 56331</strain>
    </source>
</reference>
<evidence type="ECO:0000256" key="1">
    <source>
        <dbReference type="ARBA" id="ARBA00006464"/>
    </source>
</evidence>
<accession>A0ABW0RDK0</accession>
<keyword evidence="5" id="KW-1185">Reference proteome</keyword>
<gene>
    <name evidence="4" type="ORF">ACFPOH_12160</name>
</gene>
<keyword evidence="2" id="KW-1133">Transmembrane helix</keyword>
<evidence type="ECO:0000313" key="5">
    <source>
        <dbReference type="Proteomes" id="UP001595978"/>
    </source>
</evidence>
<organism evidence="4 5">
    <name type="scientific">Ureibacillus suwonensis</name>
    <dbReference type="NCBI Taxonomy" id="313007"/>
    <lineage>
        <taxon>Bacteria</taxon>
        <taxon>Bacillati</taxon>
        <taxon>Bacillota</taxon>
        <taxon>Bacilli</taxon>
        <taxon>Bacillales</taxon>
        <taxon>Caryophanaceae</taxon>
        <taxon>Ureibacillus</taxon>
    </lineage>
</organism>
<feature type="transmembrane region" description="Helical" evidence="2">
    <location>
        <begin position="18"/>
        <end position="39"/>
    </location>
</feature>
<comment type="similarity">
    <text evidence="1">Belongs to the bacterial sugar transferase family.</text>
</comment>
<keyword evidence="2" id="KW-0472">Membrane</keyword>
<name>A0ABW0RDK0_9BACL</name>
<sequence length="221" mass="25810">MNSKGGIYKRFIKRPMDFILSLIAIIVLSPVFLIVALLVRIKLGSPVIFKQQRPGLNEKIFTMYKFRTMTDERDENGELLPDSVRLTKFGRLLRSTSLDELPELFNILKGDMSLIGPRPLAVQYLPYYTEEERRRHSVRPGLSGLAQVNGRNNTTWEKRFFYDLKYVDNITFLGDMKIVLSTIVKIFKRENIGERGVDSPPDFHIYRKNIMESEKVNEYKR</sequence>
<dbReference type="RefSeq" id="WP_390309874.1">
    <property type="nucleotide sequence ID" value="NZ_JBHSNQ010000161.1"/>
</dbReference>
<evidence type="ECO:0000313" key="4">
    <source>
        <dbReference type="EMBL" id="MFC5542458.1"/>
    </source>
</evidence>
<dbReference type="Pfam" id="PF02397">
    <property type="entry name" value="Bac_transf"/>
    <property type="match status" value="1"/>
</dbReference>
<keyword evidence="2" id="KW-0812">Transmembrane</keyword>
<evidence type="ECO:0000256" key="2">
    <source>
        <dbReference type="SAM" id="Phobius"/>
    </source>
</evidence>
<keyword evidence="4" id="KW-0808">Transferase</keyword>
<protein>
    <submittedName>
        <fullName evidence="4">Sugar transferase</fullName>
    </submittedName>
</protein>